<comment type="caution">
    <text evidence="1">The sequence shown here is derived from an EMBL/GenBank/DDBJ whole genome shotgun (WGS) entry which is preliminary data.</text>
</comment>
<sequence length="404" mass="47479">MSLTSKIDKDKAFKEILLSVEPKKEDYYTLSKNEPFSEQYNLYAPNNLSNPQSDSRLVGTAFDYLARLRIGQFIKSKEMKMIEVSKMGFYKLMKRPEYKKRNLEPSQPYRYWMDQMGAFLDDSSIPISNLYEIAVHLAKLEHIKRRTVKKEEILDVDYLLFEPSPKEIIDDLDNLMTVFEEKFMIPKIIKKKSEVVFNPNFGVGSLLVDGADGDLSIDGTLYDFKTTKESMLSKKDNLQLIGYFLLNELAIETMSDELLGYRHIDIKRIAFYKARYGEIEYYDVSEYLPYRDVRQKIKEIVIHFKDKKISPQSFLNLDSVKKVLEEIRNAEKMDNEKQESKLKDKQLIYVVNNYIIPRKKFDFNEIKTKEELKVVTEGFKKFNQLSEEEIDELFNLIQNGNSGL</sequence>
<evidence type="ECO:0000313" key="1">
    <source>
        <dbReference type="EMBL" id="MDM5283780.1"/>
    </source>
</evidence>
<dbReference type="Proteomes" id="UP001238973">
    <property type="component" value="Unassembled WGS sequence"/>
</dbReference>
<dbReference type="AlphaFoldDB" id="A0AAJ1VBS8"/>
<proteinExistence type="predicted"/>
<reference evidence="1" key="1">
    <citation type="submission" date="2023-06" db="EMBL/GenBank/DDBJ databases">
        <title>Comparative genomics of Bacillaceae isolates and their secondary metabolite potential.</title>
        <authorList>
            <person name="Song L."/>
            <person name="Nielsen L.J."/>
            <person name="Mohite O."/>
            <person name="Xu X."/>
            <person name="Weber T."/>
            <person name="Kovacs A.T."/>
        </authorList>
    </citation>
    <scope>NUCLEOTIDE SEQUENCE</scope>
    <source>
        <strain evidence="1">G1S1</strain>
    </source>
</reference>
<name>A0AAJ1VBS8_9BACI</name>
<protein>
    <submittedName>
        <fullName evidence="1">Uncharacterized protein</fullName>
    </submittedName>
</protein>
<evidence type="ECO:0000313" key="2">
    <source>
        <dbReference type="Proteomes" id="UP001238973"/>
    </source>
</evidence>
<gene>
    <name evidence="1" type="ORF">QUF85_10735</name>
</gene>
<dbReference type="EMBL" id="JAUCFI010000003">
    <property type="protein sequence ID" value="MDM5283780.1"/>
    <property type="molecule type" value="Genomic_DNA"/>
</dbReference>
<organism evidence="1 2">
    <name type="scientific">Peribacillus frigoritolerans</name>
    <dbReference type="NCBI Taxonomy" id="450367"/>
    <lineage>
        <taxon>Bacteria</taxon>
        <taxon>Bacillati</taxon>
        <taxon>Bacillota</taxon>
        <taxon>Bacilli</taxon>
        <taxon>Bacillales</taxon>
        <taxon>Bacillaceae</taxon>
        <taxon>Peribacillus</taxon>
    </lineage>
</organism>
<dbReference type="RefSeq" id="WP_289349563.1">
    <property type="nucleotide sequence ID" value="NZ_JAUCFI010000003.1"/>
</dbReference>
<accession>A0AAJ1VBS8</accession>